<name>U4KXF6_PYROM</name>
<dbReference type="STRING" id="1076935.U4KXF6"/>
<dbReference type="AlphaFoldDB" id="U4KXF6"/>
<sequence length="134" mass="15052">MGGCQTAGFQNVIGALWKVSDTFCVQIATDVYARSVSLTLYMAVLRGRGGNSGRLGELSSSRDVVPDEDESPESKCTVENPMLWVAYIHMDLKLYGKLSEYQNLRPLFVEYHTSCRISWEKRSAGRRRVRTPAN</sequence>
<evidence type="ECO:0000313" key="2">
    <source>
        <dbReference type="EMBL" id="CCX06822.1"/>
    </source>
</evidence>
<feature type="region of interest" description="Disordered" evidence="1">
    <location>
        <begin position="54"/>
        <end position="74"/>
    </location>
</feature>
<dbReference type="OrthoDB" id="9991317at2759"/>
<organism evidence="2 3">
    <name type="scientific">Pyronema omphalodes (strain CBS 100304)</name>
    <name type="common">Pyronema confluens</name>
    <dbReference type="NCBI Taxonomy" id="1076935"/>
    <lineage>
        <taxon>Eukaryota</taxon>
        <taxon>Fungi</taxon>
        <taxon>Dikarya</taxon>
        <taxon>Ascomycota</taxon>
        <taxon>Pezizomycotina</taxon>
        <taxon>Pezizomycetes</taxon>
        <taxon>Pezizales</taxon>
        <taxon>Pyronemataceae</taxon>
        <taxon>Pyronema</taxon>
    </lineage>
</organism>
<evidence type="ECO:0008006" key="4">
    <source>
        <dbReference type="Google" id="ProtNLM"/>
    </source>
</evidence>
<gene>
    <name evidence="2" type="ORF">PCON_06409</name>
</gene>
<keyword evidence="3" id="KW-1185">Reference proteome</keyword>
<dbReference type="Proteomes" id="UP000018144">
    <property type="component" value="Unassembled WGS sequence"/>
</dbReference>
<proteinExistence type="predicted"/>
<dbReference type="EMBL" id="HF935315">
    <property type="protein sequence ID" value="CCX06822.1"/>
    <property type="molecule type" value="Genomic_DNA"/>
</dbReference>
<protein>
    <recommendedName>
        <fullName evidence="4">CHAT domain-containing protein</fullName>
    </recommendedName>
</protein>
<evidence type="ECO:0000313" key="3">
    <source>
        <dbReference type="Proteomes" id="UP000018144"/>
    </source>
</evidence>
<dbReference type="eggNOG" id="ENOG502SXU2">
    <property type="taxonomic scope" value="Eukaryota"/>
</dbReference>
<evidence type="ECO:0000256" key="1">
    <source>
        <dbReference type="SAM" id="MobiDB-lite"/>
    </source>
</evidence>
<accession>U4KXF6</accession>
<reference evidence="2 3" key="1">
    <citation type="journal article" date="2013" name="PLoS Genet.">
        <title>The genome and development-dependent transcriptomes of Pyronema confluens: a window into fungal evolution.</title>
        <authorList>
            <person name="Traeger S."/>
            <person name="Altegoer F."/>
            <person name="Freitag M."/>
            <person name="Gabaldon T."/>
            <person name="Kempken F."/>
            <person name="Kumar A."/>
            <person name="Marcet-Houben M."/>
            <person name="Poggeler S."/>
            <person name="Stajich J.E."/>
            <person name="Nowrousian M."/>
        </authorList>
    </citation>
    <scope>NUCLEOTIDE SEQUENCE [LARGE SCALE GENOMIC DNA]</scope>
    <source>
        <strain evidence="3">CBS 100304</strain>
        <tissue evidence="2">Vegetative mycelium</tissue>
    </source>
</reference>